<dbReference type="GO" id="GO:0016787">
    <property type="term" value="F:hydrolase activity"/>
    <property type="evidence" value="ECO:0007669"/>
    <property type="project" value="UniProtKB-KW"/>
</dbReference>
<keyword evidence="2" id="KW-0597">Phosphoprotein</keyword>
<dbReference type="PANTHER" id="PTHR42926:SF1">
    <property type="entry name" value="CIRCADIAN CLOCK OSCILLATOR PROTEIN KAIC 1"/>
    <property type="match status" value="1"/>
</dbReference>
<keyword evidence="5" id="KW-0418">Kinase</keyword>
<dbReference type="GO" id="GO:0004674">
    <property type="term" value="F:protein serine/threonine kinase activity"/>
    <property type="evidence" value="ECO:0007669"/>
    <property type="project" value="UniProtKB-EC"/>
</dbReference>
<comment type="caution">
    <text evidence="8">The sequence shown here is derived from an EMBL/GenBank/DDBJ whole genome shotgun (WGS) entry which is preliminary data.</text>
</comment>
<dbReference type="SMART" id="SM00382">
    <property type="entry name" value="AAA"/>
    <property type="match status" value="2"/>
</dbReference>
<dbReference type="InterPro" id="IPR030665">
    <property type="entry name" value="KaiC"/>
</dbReference>
<dbReference type="Pfam" id="PF06745">
    <property type="entry name" value="ATPase"/>
    <property type="match status" value="2"/>
</dbReference>
<dbReference type="InterPro" id="IPR010624">
    <property type="entry name" value="KaiC_dom"/>
</dbReference>
<organism evidence="8 9">
    <name type="scientific">Halohasta litorea</name>
    <dbReference type="NCBI Taxonomy" id="869891"/>
    <lineage>
        <taxon>Archaea</taxon>
        <taxon>Methanobacteriati</taxon>
        <taxon>Methanobacteriota</taxon>
        <taxon>Stenosarchaea group</taxon>
        <taxon>Halobacteria</taxon>
        <taxon>Halobacteriales</taxon>
        <taxon>Haloferacaceae</taxon>
        <taxon>Halohasta</taxon>
    </lineage>
</organism>
<keyword evidence="3" id="KW-0808">Transferase</keyword>
<dbReference type="InterPro" id="IPR003593">
    <property type="entry name" value="AAA+_ATPase"/>
</dbReference>
<dbReference type="RefSeq" id="WP_256396120.1">
    <property type="nucleotide sequence ID" value="NZ_JANHDJ010000003.1"/>
</dbReference>
<evidence type="ECO:0000313" key="9">
    <source>
        <dbReference type="Proteomes" id="UP001597052"/>
    </source>
</evidence>
<evidence type="ECO:0000313" key="8">
    <source>
        <dbReference type="EMBL" id="MFD1642722.1"/>
    </source>
</evidence>
<protein>
    <recommendedName>
        <fullName evidence="1">non-specific serine/threonine protein kinase</fullName>
        <ecNumber evidence="1">2.7.11.1</ecNumber>
    </recommendedName>
</protein>
<evidence type="ECO:0000259" key="7">
    <source>
        <dbReference type="PROSITE" id="PS51146"/>
    </source>
</evidence>
<evidence type="ECO:0000256" key="3">
    <source>
        <dbReference type="ARBA" id="ARBA00022679"/>
    </source>
</evidence>
<accession>A0ABD6D9G8</accession>
<dbReference type="PIRSF" id="PIRSF039117">
    <property type="entry name" value="KaiC"/>
    <property type="match status" value="1"/>
</dbReference>
<dbReference type="InterPro" id="IPR051347">
    <property type="entry name" value="Circadian_clock_KaiC-rel"/>
</dbReference>
<feature type="domain" description="KaiC" evidence="7">
    <location>
        <begin position="241"/>
        <end position="475"/>
    </location>
</feature>
<evidence type="ECO:0000256" key="2">
    <source>
        <dbReference type="ARBA" id="ARBA00022553"/>
    </source>
</evidence>
<dbReference type="InterPro" id="IPR027417">
    <property type="entry name" value="P-loop_NTPase"/>
</dbReference>
<evidence type="ECO:0000256" key="4">
    <source>
        <dbReference type="ARBA" id="ARBA00022737"/>
    </source>
</evidence>
<evidence type="ECO:0000256" key="6">
    <source>
        <dbReference type="ARBA" id="ARBA00022801"/>
    </source>
</evidence>
<keyword evidence="9" id="KW-1185">Reference proteome</keyword>
<keyword evidence="4" id="KW-0677">Repeat</keyword>
<dbReference type="EC" id="2.7.11.1" evidence="1"/>
<proteinExistence type="predicted"/>
<dbReference type="EMBL" id="JBHUDM010000003">
    <property type="protein sequence ID" value="MFD1642722.1"/>
    <property type="molecule type" value="Genomic_DNA"/>
</dbReference>
<dbReference type="Proteomes" id="UP001597052">
    <property type="component" value="Unassembled WGS sequence"/>
</dbReference>
<keyword evidence="6" id="KW-0378">Hydrolase</keyword>
<dbReference type="Gene3D" id="3.40.50.300">
    <property type="entry name" value="P-loop containing nucleotide triphosphate hydrolases"/>
    <property type="match status" value="2"/>
</dbReference>
<feature type="domain" description="KaiC" evidence="7">
    <location>
        <begin position="5"/>
        <end position="239"/>
    </location>
</feature>
<evidence type="ECO:0000256" key="1">
    <source>
        <dbReference type="ARBA" id="ARBA00012513"/>
    </source>
</evidence>
<dbReference type="PANTHER" id="PTHR42926">
    <property type="match status" value="1"/>
</dbReference>
<evidence type="ECO:0000256" key="5">
    <source>
        <dbReference type="ARBA" id="ARBA00022777"/>
    </source>
</evidence>
<dbReference type="PROSITE" id="PS51146">
    <property type="entry name" value="KAIC"/>
    <property type="match status" value="2"/>
</dbReference>
<dbReference type="InterPro" id="IPR014774">
    <property type="entry name" value="KaiC-like_dom"/>
</dbReference>
<gene>
    <name evidence="8" type="ORF">ACFSBW_12640</name>
</gene>
<dbReference type="SUPFAM" id="SSF52540">
    <property type="entry name" value="P-loop containing nucleoside triphosphate hydrolases"/>
    <property type="match status" value="2"/>
</dbReference>
<dbReference type="PRINTS" id="PR01874">
    <property type="entry name" value="DNAREPAIRADA"/>
</dbReference>
<name>A0ABD6D9G8_9EURY</name>
<reference evidence="8 9" key="1">
    <citation type="journal article" date="2019" name="Int. J. Syst. Evol. Microbiol.">
        <title>The Global Catalogue of Microorganisms (GCM) 10K type strain sequencing project: providing services to taxonomists for standard genome sequencing and annotation.</title>
        <authorList>
            <consortium name="The Broad Institute Genomics Platform"/>
            <consortium name="The Broad Institute Genome Sequencing Center for Infectious Disease"/>
            <person name="Wu L."/>
            <person name="Ma J."/>
        </authorList>
    </citation>
    <scope>NUCLEOTIDE SEQUENCE [LARGE SCALE GENOMIC DNA]</scope>
    <source>
        <strain evidence="8 9">CGMCC 1.10593</strain>
    </source>
</reference>
<sequence length="482" mass="52182">MNMDPRLSTGVSGLDAVLSGGVLPERSYLVRGGPGTGKTILGLQYLLAGIEADETALYLSFEEPPDNIIENAARLGFDLSGIEFLDLTPSGDLFADPRPYSIFEPDEVEGETVLGRVSETIDRLAPDRVVLDSVNRMEALTADRYQFRQQLVSLMTRLTDNGATVLFTTQPTSETPDDELQFLADGTIELDFGSKGRTIQVTKFRGSGFQSGSHTVQITDTGMAVYPKLVPGNYEREFVAETVSSGVEGLDLLLNGGIERGTVTVLSGPTGVGKTTTATSFAVEAARRGERAALYLFEESPGTFRHRCAGIGLPIDEQIDARTLAVEAVEPVTISPDEFADAVREEVETHGTRLVMLDGISGYQLSMRGEDDDIVTELHSLCRYLNNMGVTTILLDDVSKVTGNTEVTSHGISYLADNVVMLRYLEIEGELRKAVGVLKKRASDFERSLRAFEITDDGIVVGEKLTDLHGILSGTPETTDPP</sequence>
<dbReference type="AlphaFoldDB" id="A0ABD6D9G8"/>